<keyword evidence="2" id="KW-1185">Reference proteome</keyword>
<feature type="non-terminal residue" evidence="1">
    <location>
        <position position="1"/>
    </location>
</feature>
<proteinExistence type="predicted"/>
<name>A0A392S8R4_9FABA</name>
<dbReference type="AlphaFoldDB" id="A0A392S8R4"/>
<sequence length="17" mass="1891">HHFMLSSPEPDGILVLV</sequence>
<protein>
    <submittedName>
        <fullName evidence="1">Uncharacterized protein</fullName>
    </submittedName>
</protein>
<accession>A0A392S8R4</accession>
<dbReference type="EMBL" id="LXQA010329385">
    <property type="protein sequence ID" value="MCI44350.1"/>
    <property type="molecule type" value="Genomic_DNA"/>
</dbReference>
<organism evidence="1 2">
    <name type="scientific">Trifolium medium</name>
    <dbReference type="NCBI Taxonomy" id="97028"/>
    <lineage>
        <taxon>Eukaryota</taxon>
        <taxon>Viridiplantae</taxon>
        <taxon>Streptophyta</taxon>
        <taxon>Embryophyta</taxon>
        <taxon>Tracheophyta</taxon>
        <taxon>Spermatophyta</taxon>
        <taxon>Magnoliopsida</taxon>
        <taxon>eudicotyledons</taxon>
        <taxon>Gunneridae</taxon>
        <taxon>Pentapetalae</taxon>
        <taxon>rosids</taxon>
        <taxon>fabids</taxon>
        <taxon>Fabales</taxon>
        <taxon>Fabaceae</taxon>
        <taxon>Papilionoideae</taxon>
        <taxon>50 kb inversion clade</taxon>
        <taxon>NPAAA clade</taxon>
        <taxon>Hologalegina</taxon>
        <taxon>IRL clade</taxon>
        <taxon>Trifolieae</taxon>
        <taxon>Trifolium</taxon>
    </lineage>
</organism>
<reference evidence="1 2" key="1">
    <citation type="journal article" date="2018" name="Front. Plant Sci.">
        <title>Red Clover (Trifolium pratense) and Zigzag Clover (T. medium) - A Picture of Genomic Similarities and Differences.</title>
        <authorList>
            <person name="Dluhosova J."/>
            <person name="Istvanek J."/>
            <person name="Nedelnik J."/>
            <person name="Repkova J."/>
        </authorList>
    </citation>
    <scope>NUCLEOTIDE SEQUENCE [LARGE SCALE GENOMIC DNA]</scope>
    <source>
        <strain evidence="2">cv. 10/8</strain>
        <tissue evidence="1">Leaf</tissue>
    </source>
</reference>
<comment type="caution">
    <text evidence="1">The sequence shown here is derived from an EMBL/GenBank/DDBJ whole genome shotgun (WGS) entry which is preliminary data.</text>
</comment>
<evidence type="ECO:0000313" key="1">
    <source>
        <dbReference type="EMBL" id="MCI44350.1"/>
    </source>
</evidence>
<evidence type="ECO:0000313" key="2">
    <source>
        <dbReference type="Proteomes" id="UP000265520"/>
    </source>
</evidence>
<dbReference type="Proteomes" id="UP000265520">
    <property type="component" value="Unassembled WGS sequence"/>
</dbReference>